<organism evidence="6 7">
    <name type="scientific">Acholeplasma brassicae</name>
    <dbReference type="NCBI Taxonomy" id="61635"/>
    <lineage>
        <taxon>Bacteria</taxon>
        <taxon>Bacillati</taxon>
        <taxon>Mycoplasmatota</taxon>
        <taxon>Mollicutes</taxon>
        <taxon>Acholeplasmatales</taxon>
        <taxon>Acholeplasmataceae</taxon>
        <taxon>Acholeplasma</taxon>
    </lineage>
</organism>
<protein>
    <submittedName>
        <fullName evidence="6">Glycosyl hydrolase, family 3 protein</fullName>
    </submittedName>
</protein>
<dbReference type="PANTHER" id="PTHR42715">
    <property type="entry name" value="BETA-GLUCOSIDASE"/>
    <property type="match status" value="1"/>
</dbReference>
<dbReference type="EMBL" id="FO681348">
    <property type="protein sequence ID" value="CCV65973.1"/>
    <property type="molecule type" value="Genomic_DNA"/>
</dbReference>
<dbReference type="SUPFAM" id="SSF51445">
    <property type="entry name" value="(Trans)glycosidases"/>
    <property type="match status" value="1"/>
</dbReference>
<gene>
    <name evidence="6" type="ORF">BN85309520</name>
</gene>
<dbReference type="Gene3D" id="2.60.40.10">
    <property type="entry name" value="Immunoglobulins"/>
    <property type="match status" value="1"/>
</dbReference>
<proteinExistence type="inferred from homology"/>
<dbReference type="InterPro" id="IPR013783">
    <property type="entry name" value="Ig-like_fold"/>
</dbReference>
<dbReference type="InterPro" id="IPR001764">
    <property type="entry name" value="Glyco_hydro_3_N"/>
</dbReference>
<dbReference type="PROSITE" id="PS00775">
    <property type="entry name" value="GLYCOSYL_HYDROL_F3"/>
    <property type="match status" value="1"/>
</dbReference>
<dbReference type="SMART" id="SM01217">
    <property type="entry name" value="Fn3_like"/>
    <property type="match status" value="1"/>
</dbReference>
<evidence type="ECO:0000313" key="6">
    <source>
        <dbReference type="EMBL" id="CCV65973.1"/>
    </source>
</evidence>
<keyword evidence="7" id="KW-1185">Reference proteome</keyword>
<evidence type="ECO:0000256" key="2">
    <source>
        <dbReference type="ARBA" id="ARBA00022801"/>
    </source>
</evidence>
<dbReference type="InterPro" id="IPR026891">
    <property type="entry name" value="Fn3-like"/>
</dbReference>
<evidence type="ECO:0000256" key="3">
    <source>
        <dbReference type="ARBA" id="ARBA00023277"/>
    </source>
</evidence>
<sequence>MTTYYELEKRTPYKPMDGLAGLSRLMAKEGMVLLKNNGVLPLIHQKVSVFGRIQFDYYQSGTGSGGLVNVRKKYSILEALQMNPRLALNEALIKTYQAWVNEHPFNSGNGMWASEPWSQIEMVLDEKTYIDAAKFSEIALVFLGRTAGEDKDNQKEKGSYLLTDEEEQLLKNVSTHFKETVVVLNVGNLIDMSFIEKYQISACLLAYHGGLQGALAISDLLSGYDSPSGKLTDTIAKTIEDYPSNQTFGAIENKYTEDIYVGYRYFNTFKKEAILYPFGYGLTYTKFKLQTSTVSLNKQLITIEGLISNVGKYASKQVIQVYIKAPQGALGKPDKELIGYYKTNVIKPAFDEHFSITIDLTEISSYDEEGKSGYPSSYVLEAGDYHVYVGFDSMDLMPCYKYHLDQTYLVKKVSEALRPVVRFERIKPKLDQNGYVISYEDVPIRKTSLKKRIVDMRPQALTNAHVSNLNEVFNNRSLLNGFIASLSDDDLICLTRGEGMSSPKVTPGTACAFAGVTDELKQKGFPILCGADGPSGIRMDSGYEATSIPIGTLLASSFNESLVSDLYYGIALEMQNYNIELLLAPGMNIHRHPLNGRNFEYFSEDPYLTGHMAKAVIHGLDKGGVTGSLKHFACNNQEHLRFDSNAIVSERALREIYLKGFELAIKHSNVKAIMTAYNPINGIWAASNYDLNTTILRHDFKFKGIVITDWWAKMNDDQDRASKDNTAMMVRAQNDIYMVITDAKNNSGNDNTKDMLHKGQITRGELERIASNITNFVLDSYTYQKQQGKLNKHHENLLEQPQIDDLLIDGKPLFGFQKDVMVYHLEQNVSVNQLRVITNHDYKIEANLDTILILVGQQVIYQLTSKPLVKQSMTLEFKKDKPIKALAVNKEPWGKTELALEKTHLKSQAIKTSKNGLTNCLKNEYVYYAIDVLETSKYIVEFKLQSDEPSLSQMPFSLLIENTIKQTITSNGTDGKELTVSAQIIIEKGLTFLGLRFNRSGLEINEISLIRHY</sequence>
<dbReference type="InterPro" id="IPR050288">
    <property type="entry name" value="Cellulose_deg_GH3"/>
</dbReference>
<evidence type="ECO:0000313" key="7">
    <source>
        <dbReference type="Proteomes" id="UP000032737"/>
    </source>
</evidence>
<dbReference type="InterPro" id="IPR017853">
    <property type="entry name" value="GH"/>
</dbReference>
<dbReference type="PRINTS" id="PR00133">
    <property type="entry name" value="GLHYDRLASE3"/>
</dbReference>
<keyword evidence="2 4" id="KW-0378">Hydrolase</keyword>
<name>U4KRR3_9MOLU</name>
<dbReference type="InterPro" id="IPR036962">
    <property type="entry name" value="Glyco_hydro_3_N_sf"/>
</dbReference>
<dbReference type="PANTHER" id="PTHR42715:SF10">
    <property type="entry name" value="BETA-GLUCOSIDASE"/>
    <property type="match status" value="1"/>
</dbReference>
<dbReference type="RefSeq" id="WP_030004835.1">
    <property type="nucleotide sequence ID" value="NC_022549.1"/>
</dbReference>
<dbReference type="Pfam" id="PF01915">
    <property type="entry name" value="Glyco_hydro_3_C"/>
    <property type="match status" value="1"/>
</dbReference>
<dbReference type="InterPro" id="IPR019800">
    <property type="entry name" value="Glyco_hydro_3_AS"/>
</dbReference>
<dbReference type="InterPro" id="IPR002772">
    <property type="entry name" value="Glyco_hydro_3_C"/>
</dbReference>
<evidence type="ECO:0000256" key="1">
    <source>
        <dbReference type="ARBA" id="ARBA00005336"/>
    </source>
</evidence>
<dbReference type="KEGG" id="abra:BN85309520"/>
<dbReference type="Gene3D" id="3.20.20.300">
    <property type="entry name" value="Glycoside hydrolase, family 3, N-terminal domain"/>
    <property type="match status" value="1"/>
</dbReference>
<dbReference type="GO" id="GO:0004553">
    <property type="term" value="F:hydrolase activity, hydrolyzing O-glycosyl compounds"/>
    <property type="evidence" value="ECO:0007669"/>
    <property type="project" value="InterPro"/>
</dbReference>
<evidence type="ECO:0000259" key="5">
    <source>
        <dbReference type="SMART" id="SM01217"/>
    </source>
</evidence>
<dbReference type="SUPFAM" id="SSF52279">
    <property type="entry name" value="Beta-D-glucan exohydrolase, C-terminal domain"/>
    <property type="match status" value="1"/>
</dbReference>
<accession>U4KRR3</accession>
<reference evidence="6 7" key="1">
    <citation type="journal article" date="2013" name="J. Mol. Microbiol. Biotechnol.">
        <title>Analysis of the Complete Genomes of Acholeplasma brassicae , A. palmae and A. laidlawii and Their Comparison to the Obligate Parasites from ' Candidatus Phytoplasma'.</title>
        <authorList>
            <person name="Kube M."/>
            <person name="Siewert C."/>
            <person name="Migdoll A.M."/>
            <person name="Duduk B."/>
            <person name="Holz S."/>
            <person name="Rabus R."/>
            <person name="Seemuller E."/>
            <person name="Mitrovic J."/>
            <person name="Muller I."/>
            <person name="Buttner C."/>
            <person name="Reinhardt R."/>
        </authorList>
    </citation>
    <scope>NUCLEOTIDE SEQUENCE [LARGE SCALE GENOMIC DNA]</scope>
    <source>
        <strain evidence="7">0502</strain>
    </source>
</reference>
<comment type="similarity">
    <text evidence="1 4">Belongs to the glycosyl hydrolase 3 family.</text>
</comment>
<dbReference type="AlphaFoldDB" id="U4KRR3"/>
<dbReference type="GO" id="GO:0005975">
    <property type="term" value="P:carbohydrate metabolic process"/>
    <property type="evidence" value="ECO:0007669"/>
    <property type="project" value="InterPro"/>
</dbReference>
<dbReference type="OrthoDB" id="9805821at2"/>
<dbReference type="Pfam" id="PF00933">
    <property type="entry name" value="Glyco_hydro_3"/>
    <property type="match status" value="1"/>
</dbReference>
<dbReference type="HOGENOM" id="CLU_005235_0_0_14"/>
<dbReference type="Gene3D" id="3.40.50.1700">
    <property type="entry name" value="Glycoside hydrolase family 3 C-terminal domain"/>
    <property type="match status" value="1"/>
</dbReference>
<feature type="domain" description="Fibronectin type III-like" evidence="5">
    <location>
        <begin position="317"/>
        <end position="393"/>
    </location>
</feature>
<dbReference type="InterPro" id="IPR036881">
    <property type="entry name" value="Glyco_hydro_3_C_sf"/>
</dbReference>
<dbReference type="Pfam" id="PF14310">
    <property type="entry name" value="Fn3-like"/>
    <property type="match status" value="1"/>
</dbReference>
<evidence type="ECO:0000256" key="4">
    <source>
        <dbReference type="RuleBase" id="RU361161"/>
    </source>
</evidence>
<dbReference type="Proteomes" id="UP000032737">
    <property type="component" value="Chromosome"/>
</dbReference>
<keyword evidence="3" id="KW-0119">Carbohydrate metabolism</keyword>
<keyword evidence="4" id="KW-0326">Glycosidase</keyword>
<dbReference type="STRING" id="61635.BN85309520"/>